<dbReference type="OrthoDB" id="9814237at2"/>
<evidence type="ECO:0000259" key="7">
    <source>
        <dbReference type="PROSITE" id="PS50850"/>
    </source>
</evidence>
<evidence type="ECO:0000256" key="5">
    <source>
        <dbReference type="ARBA" id="ARBA00023136"/>
    </source>
</evidence>
<feature type="transmembrane region" description="Helical" evidence="6">
    <location>
        <begin position="324"/>
        <end position="348"/>
    </location>
</feature>
<dbReference type="InterPro" id="IPR050189">
    <property type="entry name" value="MFS_Efflux_Transporters"/>
</dbReference>
<dbReference type="RefSeq" id="WP_037940953.1">
    <property type="nucleotide sequence ID" value="NZ_JBEYZI010000039.1"/>
</dbReference>
<dbReference type="SUPFAM" id="SSF103473">
    <property type="entry name" value="MFS general substrate transporter"/>
    <property type="match status" value="1"/>
</dbReference>
<dbReference type="Gene3D" id="1.20.1250.20">
    <property type="entry name" value="MFS general substrate transporter like domains"/>
    <property type="match status" value="1"/>
</dbReference>
<dbReference type="EMBL" id="LMWM01000003">
    <property type="protein sequence ID" value="KUM90821.1"/>
    <property type="molecule type" value="Genomic_DNA"/>
</dbReference>
<dbReference type="Pfam" id="PF07690">
    <property type="entry name" value="MFS_1"/>
    <property type="match status" value="1"/>
</dbReference>
<feature type="domain" description="Major facilitator superfamily (MFS) profile" evidence="7">
    <location>
        <begin position="4"/>
        <end position="380"/>
    </location>
</feature>
<feature type="transmembrane region" description="Helical" evidence="6">
    <location>
        <begin position="38"/>
        <end position="63"/>
    </location>
</feature>
<dbReference type="Proteomes" id="UP000053039">
    <property type="component" value="Unassembled WGS sequence"/>
</dbReference>
<evidence type="ECO:0000256" key="6">
    <source>
        <dbReference type="SAM" id="Phobius"/>
    </source>
</evidence>
<comment type="caution">
    <text evidence="8">The sequence shown here is derived from an EMBL/GenBank/DDBJ whole genome shotgun (WGS) entry which is preliminary data.</text>
</comment>
<dbReference type="InterPro" id="IPR036259">
    <property type="entry name" value="MFS_trans_sf"/>
</dbReference>
<dbReference type="CDD" id="cd17324">
    <property type="entry name" value="MFS_NepI_like"/>
    <property type="match status" value="1"/>
</dbReference>
<evidence type="ECO:0000313" key="8">
    <source>
        <dbReference type="EMBL" id="KUM90821.1"/>
    </source>
</evidence>
<reference evidence="8 9" key="1">
    <citation type="submission" date="2015-10" db="EMBL/GenBank/DDBJ databases">
        <title>Draft genome sequence of Streptomyces pseudovenezuelae DSM 40212, type strain for the species Streptomyces pseudovenezuelae.</title>
        <authorList>
            <person name="Ruckert C."/>
            <person name="Winkler A."/>
            <person name="Kalinowski J."/>
            <person name="Kampfer P."/>
            <person name="Glaeser S."/>
        </authorList>
    </citation>
    <scope>NUCLEOTIDE SEQUENCE [LARGE SCALE GENOMIC DNA]</scope>
    <source>
        <strain evidence="8 9">DSM 40212</strain>
    </source>
</reference>
<feature type="transmembrane region" description="Helical" evidence="6">
    <location>
        <begin position="131"/>
        <end position="154"/>
    </location>
</feature>
<dbReference type="GO" id="GO:0022857">
    <property type="term" value="F:transmembrane transporter activity"/>
    <property type="evidence" value="ECO:0007669"/>
    <property type="project" value="InterPro"/>
</dbReference>
<accession>A0A101NCS4</accession>
<evidence type="ECO:0000256" key="4">
    <source>
        <dbReference type="ARBA" id="ARBA00022989"/>
    </source>
</evidence>
<evidence type="ECO:0000256" key="2">
    <source>
        <dbReference type="ARBA" id="ARBA00022475"/>
    </source>
</evidence>
<dbReference type="AlphaFoldDB" id="A0A101NCS4"/>
<feature type="transmembrane region" description="Helical" evidence="6">
    <location>
        <begin position="202"/>
        <end position="224"/>
    </location>
</feature>
<gene>
    <name evidence="8" type="ORF">AQI94_03260</name>
</gene>
<name>A0A101NCS4_9ACTN</name>
<feature type="transmembrane region" description="Helical" evidence="6">
    <location>
        <begin position="70"/>
        <end position="89"/>
    </location>
</feature>
<organism evidence="8 9">
    <name type="scientific">Streptomyces pseudovenezuelae</name>
    <dbReference type="NCBI Taxonomy" id="67350"/>
    <lineage>
        <taxon>Bacteria</taxon>
        <taxon>Bacillati</taxon>
        <taxon>Actinomycetota</taxon>
        <taxon>Actinomycetes</taxon>
        <taxon>Kitasatosporales</taxon>
        <taxon>Streptomycetaceae</taxon>
        <taxon>Streptomyces</taxon>
        <taxon>Streptomyces aurantiacus group</taxon>
    </lineage>
</organism>
<feature type="transmembrane region" description="Helical" evidence="6">
    <location>
        <begin position="160"/>
        <end position="181"/>
    </location>
</feature>
<keyword evidence="2" id="KW-1003">Cell membrane</keyword>
<dbReference type="InterPro" id="IPR011701">
    <property type="entry name" value="MFS"/>
</dbReference>
<feature type="transmembrane region" description="Helical" evidence="6">
    <location>
        <begin position="236"/>
        <end position="255"/>
    </location>
</feature>
<keyword evidence="3 6" id="KW-0812">Transmembrane</keyword>
<comment type="subcellular location">
    <subcellularLocation>
        <location evidence="1">Cell membrane</location>
        <topology evidence="1">Multi-pass membrane protein</topology>
    </subcellularLocation>
</comment>
<feature type="transmembrane region" description="Helical" evidence="6">
    <location>
        <begin position="267"/>
        <end position="284"/>
    </location>
</feature>
<evidence type="ECO:0000256" key="1">
    <source>
        <dbReference type="ARBA" id="ARBA00004651"/>
    </source>
</evidence>
<dbReference type="PROSITE" id="PS50850">
    <property type="entry name" value="MFS"/>
    <property type="match status" value="1"/>
</dbReference>
<sequence length="403" mass="40605">MPFAIYVLGLAVFAQGTSEFMLSGLVEDMATDFGVSLPAVGSLTSAFAVGMIVGAPLVAMLSLRWPRRRALLTFLITFLLAHVVGALTHSFEVLFVTRVIAALANAGFLAVGLATAASMAGPQAKGRATSVLLSGVTLALIAGVPLGAVLGEVWGWRSTFWGVAIVCTPAVFAVLRSVPATPVDPAAPSVRHELRAFRTPRVIMTLVLGALVNGATFCSFTYLTPVITNVTDLSSGWVPATLALFGIGAFVGVNVGGRLADSRPGQVLAVGGAALLVGWLLFALTAANPAVALILAFVQGTLSFCVGSTLIAQALYTASAAPTLAGGFATAAMNVGAAAGPALGGLALGADFGYRSPLVVSAVLVAIALVLAGAARAIGITGGKGDPGGAQNRPAERPLEARS</sequence>
<dbReference type="PANTHER" id="PTHR43124">
    <property type="entry name" value="PURINE EFFLUX PUMP PBUE"/>
    <property type="match status" value="1"/>
</dbReference>
<dbReference type="GO" id="GO:0005886">
    <property type="term" value="C:plasma membrane"/>
    <property type="evidence" value="ECO:0007669"/>
    <property type="project" value="UniProtKB-SubCell"/>
</dbReference>
<dbReference type="NCBIfam" id="NF033135">
    <property type="entry name" value="cmx_cmrA"/>
    <property type="match status" value="1"/>
</dbReference>
<keyword evidence="5 6" id="KW-0472">Membrane</keyword>
<evidence type="ECO:0000256" key="3">
    <source>
        <dbReference type="ARBA" id="ARBA00022692"/>
    </source>
</evidence>
<protein>
    <submittedName>
        <fullName evidence="8">Chemotaxis protein</fullName>
    </submittedName>
</protein>
<keyword evidence="4 6" id="KW-1133">Transmembrane helix</keyword>
<feature type="transmembrane region" description="Helical" evidence="6">
    <location>
        <begin position="95"/>
        <end position="119"/>
    </location>
</feature>
<dbReference type="PANTHER" id="PTHR43124:SF3">
    <property type="entry name" value="CHLORAMPHENICOL EFFLUX PUMP RV0191"/>
    <property type="match status" value="1"/>
</dbReference>
<feature type="transmembrane region" description="Helical" evidence="6">
    <location>
        <begin position="354"/>
        <end position="375"/>
    </location>
</feature>
<feature type="transmembrane region" description="Helical" evidence="6">
    <location>
        <begin position="290"/>
        <end position="312"/>
    </location>
</feature>
<dbReference type="InterPro" id="IPR020846">
    <property type="entry name" value="MFS_dom"/>
</dbReference>
<evidence type="ECO:0000313" key="9">
    <source>
        <dbReference type="Proteomes" id="UP000053039"/>
    </source>
</evidence>
<proteinExistence type="predicted"/>